<organism evidence="2 3">
    <name type="scientific">Rhizoclosmatium globosum</name>
    <dbReference type="NCBI Taxonomy" id="329046"/>
    <lineage>
        <taxon>Eukaryota</taxon>
        <taxon>Fungi</taxon>
        <taxon>Fungi incertae sedis</taxon>
        <taxon>Chytridiomycota</taxon>
        <taxon>Chytridiomycota incertae sedis</taxon>
        <taxon>Chytridiomycetes</taxon>
        <taxon>Chytridiales</taxon>
        <taxon>Chytriomycetaceae</taxon>
        <taxon>Rhizoclosmatium</taxon>
    </lineage>
</organism>
<evidence type="ECO:0000313" key="2">
    <source>
        <dbReference type="EMBL" id="ORY41350.1"/>
    </source>
</evidence>
<name>A0A1Y2C2U0_9FUNG</name>
<evidence type="ECO:0000313" key="3">
    <source>
        <dbReference type="Proteomes" id="UP000193642"/>
    </source>
</evidence>
<dbReference type="AlphaFoldDB" id="A0A1Y2C2U0"/>
<protein>
    <submittedName>
        <fullName evidence="2">Uncharacterized protein</fullName>
    </submittedName>
</protein>
<keyword evidence="3" id="KW-1185">Reference proteome</keyword>
<proteinExistence type="predicted"/>
<dbReference type="EMBL" id="MCGO01000032">
    <property type="protein sequence ID" value="ORY41350.1"/>
    <property type="molecule type" value="Genomic_DNA"/>
</dbReference>
<feature type="region of interest" description="Disordered" evidence="1">
    <location>
        <begin position="1"/>
        <end position="29"/>
    </location>
</feature>
<evidence type="ECO:0000256" key="1">
    <source>
        <dbReference type="SAM" id="MobiDB-lite"/>
    </source>
</evidence>
<gene>
    <name evidence="2" type="ORF">BCR33DRAFT_739837</name>
</gene>
<feature type="compositionally biased region" description="Polar residues" evidence="1">
    <location>
        <begin position="1"/>
        <end position="22"/>
    </location>
</feature>
<accession>A0A1Y2C2U0</accession>
<sequence length="149" mass="17045">MASSRPSPLSAPNIQENSTLRSANFPVEAPKTPFPPTSYITVRETYFDEVAFPDFTSFHEKYILSMEKEYVQLRTLLASKTAPMLLNASWFSSSSENSSRSKLKVQQLRTNSPSPNYLQYICFWLETAKPCISNPMICLIAHHRLSRQY</sequence>
<dbReference type="Proteomes" id="UP000193642">
    <property type="component" value="Unassembled WGS sequence"/>
</dbReference>
<comment type="caution">
    <text evidence="2">The sequence shown here is derived from an EMBL/GenBank/DDBJ whole genome shotgun (WGS) entry which is preliminary data.</text>
</comment>
<reference evidence="2 3" key="1">
    <citation type="submission" date="2016-07" db="EMBL/GenBank/DDBJ databases">
        <title>Pervasive Adenine N6-methylation of Active Genes in Fungi.</title>
        <authorList>
            <consortium name="DOE Joint Genome Institute"/>
            <person name="Mondo S.J."/>
            <person name="Dannebaum R.O."/>
            <person name="Kuo R.C."/>
            <person name="Labutti K."/>
            <person name="Haridas S."/>
            <person name="Kuo A."/>
            <person name="Salamov A."/>
            <person name="Ahrendt S.R."/>
            <person name="Lipzen A."/>
            <person name="Sullivan W."/>
            <person name="Andreopoulos W.B."/>
            <person name="Clum A."/>
            <person name="Lindquist E."/>
            <person name="Daum C."/>
            <person name="Ramamoorthy G.K."/>
            <person name="Gryganskyi A."/>
            <person name="Culley D."/>
            <person name="Magnuson J.K."/>
            <person name="James T.Y."/>
            <person name="O'Malley M.A."/>
            <person name="Stajich J.E."/>
            <person name="Spatafora J.W."/>
            <person name="Visel A."/>
            <person name="Grigoriev I.V."/>
        </authorList>
    </citation>
    <scope>NUCLEOTIDE SEQUENCE [LARGE SCALE GENOMIC DNA]</scope>
    <source>
        <strain evidence="2 3">JEL800</strain>
    </source>
</reference>